<feature type="domain" description="ZFAND1-like ubiquitin-like" evidence="1">
    <location>
        <begin position="44"/>
        <end position="116"/>
    </location>
</feature>
<reference evidence="2" key="1">
    <citation type="journal article" date="2023" name="Insect Mol. Biol.">
        <title>Genome sequencing provides insights into the evolution of gene families encoding plant cell wall-degrading enzymes in longhorned beetles.</title>
        <authorList>
            <person name="Shin N.R."/>
            <person name="Okamura Y."/>
            <person name="Kirsch R."/>
            <person name="Pauchet Y."/>
        </authorList>
    </citation>
    <scope>NUCLEOTIDE SEQUENCE</scope>
    <source>
        <strain evidence="2">MMC_N1</strain>
    </source>
</reference>
<dbReference type="Pfam" id="PF25327">
    <property type="entry name" value="UBL_ZFAND1"/>
    <property type="match status" value="1"/>
</dbReference>
<evidence type="ECO:0000259" key="1">
    <source>
        <dbReference type="Pfam" id="PF25327"/>
    </source>
</evidence>
<evidence type="ECO:0000313" key="3">
    <source>
        <dbReference type="Proteomes" id="UP001162164"/>
    </source>
</evidence>
<dbReference type="InterPro" id="IPR057358">
    <property type="entry name" value="UBL_ZFAND1-like"/>
</dbReference>
<name>A0ABQ9JCK6_9CUCU</name>
<accession>A0ABQ9JCK6</accession>
<proteinExistence type="predicted"/>
<evidence type="ECO:0000313" key="2">
    <source>
        <dbReference type="EMBL" id="KAJ8975931.1"/>
    </source>
</evidence>
<dbReference type="Proteomes" id="UP001162164">
    <property type="component" value="Unassembled WGS sequence"/>
</dbReference>
<keyword evidence="3" id="KW-1185">Reference proteome</keyword>
<comment type="caution">
    <text evidence="2">The sequence shown here is derived from an EMBL/GenBank/DDBJ whole genome shotgun (WGS) entry which is preliminary data.</text>
</comment>
<gene>
    <name evidence="2" type="ORF">NQ317_014891</name>
</gene>
<protein>
    <recommendedName>
        <fullName evidence="1">ZFAND1-like ubiquitin-like domain-containing protein</fullName>
    </recommendedName>
</protein>
<organism evidence="2 3">
    <name type="scientific">Molorchus minor</name>
    <dbReference type="NCBI Taxonomy" id="1323400"/>
    <lineage>
        <taxon>Eukaryota</taxon>
        <taxon>Metazoa</taxon>
        <taxon>Ecdysozoa</taxon>
        <taxon>Arthropoda</taxon>
        <taxon>Hexapoda</taxon>
        <taxon>Insecta</taxon>
        <taxon>Pterygota</taxon>
        <taxon>Neoptera</taxon>
        <taxon>Endopterygota</taxon>
        <taxon>Coleoptera</taxon>
        <taxon>Polyphaga</taxon>
        <taxon>Cucujiformia</taxon>
        <taxon>Chrysomeloidea</taxon>
        <taxon>Cerambycidae</taxon>
        <taxon>Lamiinae</taxon>
        <taxon>Monochamini</taxon>
        <taxon>Molorchus</taxon>
    </lineage>
</organism>
<dbReference type="EMBL" id="JAPWTJ010000748">
    <property type="protein sequence ID" value="KAJ8975931.1"/>
    <property type="molecule type" value="Genomic_DNA"/>
</dbReference>
<sequence length="123" mass="14220">MANKVQLMRIKNKATGLKTIPTLNRVYFNITYSKDQQEKTLPVFVSNQWTIGRAIDAIAQEMKLQNNNNKMNEKKLRLFKQDDKEIIYKDVSAKLDSLLNNDIIVNGESLIIEYVNNDCVKLV</sequence>